<comment type="caution">
    <text evidence="1">The sequence shown here is derived from an EMBL/GenBank/DDBJ whole genome shotgun (WGS) entry which is preliminary data.</text>
</comment>
<evidence type="ECO:0000313" key="2">
    <source>
        <dbReference type="Proteomes" id="UP001218188"/>
    </source>
</evidence>
<dbReference type="EMBL" id="JARJCM010000010">
    <property type="protein sequence ID" value="KAJ7043034.1"/>
    <property type="molecule type" value="Genomic_DNA"/>
</dbReference>
<dbReference type="Proteomes" id="UP001218188">
    <property type="component" value="Unassembled WGS sequence"/>
</dbReference>
<protein>
    <submittedName>
        <fullName evidence="1">Uncharacterized protein</fullName>
    </submittedName>
</protein>
<sequence>MDAAGTYNSMKNAFEFFLFELEGSNVLDTDARFASATRYAADDVPNPGWPSKTSAGNGIAASGIWKILSTKISFDNPAWNRWVEEVAGPATLCALHADGGDGEFQFVLNSLRVIRENTEVMENEVEPTGEKIAEFVVVLPSVFRGGQLQLSHDGEVKTWNLADESGLLTVGAYVGVDQTWGSIESGYCVSLCYDVLYHGAHSPSLADLDDQSGQAPQFLACLLHDQCKQLPFEPCSLRGIDEQLLGVLRPFARELGFSLHLADIEVTVKIAAGWSKGDSSVVWEEAESFGDYSFASSFTGDLDGKLEITQTYDLQGIPAVVEGLEIELKDLVNGANVTLYEPHSTTDDGCGHSVDTYKRTILIVLPANTSLNVTVRNVHEIAWDVLSTSSSTTATPKEKCLIDYYVRWCAMVPEGLDELQRVLRLIRTCSERWGDIDIFLAAMEAARRVSSVGLDDLVLE</sequence>
<evidence type="ECO:0000313" key="1">
    <source>
        <dbReference type="EMBL" id="KAJ7043034.1"/>
    </source>
</evidence>
<accession>A0AAD6TBE0</accession>
<name>A0AAD6TBE0_9AGAR</name>
<organism evidence="1 2">
    <name type="scientific">Mycena alexandri</name>
    <dbReference type="NCBI Taxonomy" id="1745969"/>
    <lineage>
        <taxon>Eukaryota</taxon>
        <taxon>Fungi</taxon>
        <taxon>Dikarya</taxon>
        <taxon>Basidiomycota</taxon>
        <taxon>Agaricomycotina</taxon>
        <taxon>Agaricomycetes</taxon>
        <taxon>Agaricomycetidae</taxon>
        <taxon>Agaricales</taxon>
        <taxon>Marasmiineae</taxon>
        <taxon>Mycenaceae</taxon>
        <taxon>Mycena</taxon>
    </lineage>
</organism>
<proteinExistence type="predicted"/>
<reference evidence="1" key="1">
    <citation type="submission" date="2023-03" db="EMBL/GenBank/DDBJ databases">
        <title>Massive genome expansion in bonnet fungi (Mycena s.s.) driven by repeated elements and novel gene families across ecological guilds.</title>
        <authorList>
            <consortium name="Lawrence Berkeley National Laboratory"/>
            <person name="Harder C.B."/>
            <person name="Miyauchi S."/>
            <person name="Viragh M."/>
            <person name="Kuo A."/>
            <person name="Thoen E."/>
            <person name="Andreopoulos B."/>
            <person name="Lu D."/>
            <person name="Skrede I."/>
            <person name="Drula E."/>
            <person name="Henrissat B."/>
            <person name="Morin E."/>
            <person name="Kohler A."/>
            <person name="Barry K."/>
            <person name="LaButti K."/>
            <person name="Morin E."/>
            <person name="Salamov A."/>
            <person name="Lipzen A."/>
            <person name="Mereny Z."/>
            <person name="Hegedus B."/>
            <person name="Baldrian P."/>
            <person name="Stursova M."/>
            <person name="Weitz H."/>
            <person name="Taylor A."/>
            <person name="Grigoriev I.V."/>
            <person name="Nagy L.G."/>
            <person name="Martin F."/>
            <person name="Kauserud H."/>
        </authorList>
    </citation>
    <scope>NUCLEOTIDE SEQUENCE</scope>
    <source>
        <strain evidence="1">CBHHK200</strain>
    </source>
</reference>
<keyword evidence="2" id="KW-1185">Reference proteome</keyword>
<gene>
    <name evidence="1" type="ORF">C8F04DRAFT_1251207</name>
</gene>
<dbReference type="AlphaFoldDB" id="A0AAD6TBE0"/>